<organism evidence="2 3">
    <name type="scientific">Thiothrix lacustris</name>
    <dbReference type="NCBI Taxonomy" id="525917"/>
    <lineage>
        <taxon>Bacteria</taxon>
        <taxon>Pseudomonadati</taxon>
        <taxon>Pseudomonadota</taxon>
        <taxon>Gammaproteobacteria</taxon>
        <taxon>Thiotrichales</taxon>
        <taxon>Thiotrichaceae</taxon>
        <taxon>Thiothrix</taxon>
    </lineage>
</organism>
<name>A0A1Y1QN36_9GAMM</name>
<dbReference type="AlphaFoldDB" id="A0A1Y1QN36"/>
<keyword evidence="1" id="KW-1133">Transmembrane helix</keyword>
<evidence type="ECO:0000313" key="2">
    <source>
        <dbReference type="EMBL" id="OQX09486.1"/>
    </source>
</evidence>
<evidence type="ECO:0000313" key="3">
    <source>
        <dbReference type="Proteomes" id="UP000192491"/>
    </source>
</evidence>
<gene>
    <name evidence="2" type="ORF">BWK73_22695</name>
</gene>
<evidence type="ECO:0000256" key="1">
    <source>
        <dbReference type="SAM" id="Phobius"/>
    </source>
</evidence>
<keyword evidence="1" id="KW-0472">Membrane</keyword>
<keyword evidence="1" id="KW-0812">Transmembrane</keyword>
<dbReference type="Proteomes" id="UP000192491">
    <property type="component" value="Unassembled WGS sequence"/>
</dbReference>
<accession>A0A1Y1QN36</accession>
<comment type="caution">
    <text evidence="2">The sequence shown here is derived from an EMBL/GenBank/DDBJ whole genome shotgun (WGS) entry which is preliminary data.</text>
</comment>
<reference evidence="2 3" key="1">
    <citation type="submission" date="2017-01" db="EMBL/GenBank/DDBJ databases">
        <title>Novel large sulfur bacteria in the metagenomes of groundwater-fed chemosynthetic microbial mats in the Lake Huron basin.</title>
        <authorList>
            <person name="Sharrar A.M."/>
            <person name="Flood B.E."/>
            <person name="Bailey J.V."/>
            <person name="Jones D.S."/>
            <person name="Biddanda B."/>
            <person name="Ruberg S.A."/>
            <person name="Marcus D.N."/>
            <person name="Dick G.J."/>
        </authorList>
    </citation>
    <scope>NUCLEOTIDE SEQUENCE [LARGE SCALE GENOMIC DNA]</scope>
    <source>
        <strain evidence="2">A8</strain>
    </source>
</reference>
<proteinExistence type="predicted"/>
<sequence>MDSYGLILVISWLAAFTGLFLFVRWLSRFLSKFNLPNDIRLLILIGFSGVMLVAALSFLWRQGAEESATATAATTGSPQKPQTELDLETYESATYPELYGLRQEMLKQLTDLNTFFGNITEWADRMPSQRPFLQTIIDIRWEQSKQLQAAYNAIDRSRRAFWLHYHTGEDKHVRTMFNDEAVRLQKRIQDALGDSREFQLAEAEAIHTYLQKVDALLKDPALPKPKKGQAPNTVFTPYSDQNRQTLLNVLTTKQENSILPNLHQLQQEEQRIREKLAYMLQYQQVNTDLLEETKDLILAWNNALIHNQYAQYRLLFATEALETTLLLGITPNNRDYAWLLKELRELSPTILAQAQRERDIAAFSYNPDIANAKRRQQRY</sequence>
<feature type="transmembrane region" description="Helical" evidence="1">
    <location>
        <begin position="6"/>
        <end position="27"/>
    </location>
</feature>
<protein>
    <submittedName>
        <fullName evidence="2">Uncharacterized protein</fullName>
    </submittedName>
</protein>
<dbReference type="EMBL" id="MTEJ01000141">
    <property type="protein sequence ID" value="OQX09486.1"/>
    <property type="molecule type" value="Genomic_DNA"/>
</dbReference>
<feature type="transmembrane region" description="Helical" evidence="1">
    <location>
        <begin position="39"/>
        <end position="60"/>
    </location>
</feature>